<comment type="similarity">
    <text evidence="1">Belongs to the complex I NDUFA9 subunit family.</text>
</comment>
<dbReference type="InterPro" id="IPR001509">
    <property type="entry name" value="Epimerase_deHydtase"/>
</dbReference>
<dbReference type="PANTHER" id="PTHR12126:SF11">
    <property type="entry name" value="NADH DEHYDROGENASE [UBIQUINONE] 1 ALPHA SUBCOMPLEX SUBUNIT 9, MITOCHONDRIAL"/>
    <property type="match status" value="1"/>
</dbReference>
<dbReference type="CDD" id="cd05271">
    <property type="entry name" value="NDUFA9_like_SDR_a"/>
    <property type="match status" value="1"/>
</dbReference>
<dbReference type="PANTHER" id="PTHR12126">
    <property type="entry name" value="NADH-UBIQUINONE OXIDOREDUCTASE 39 KDA SUBUNIT-RELATED"/>
    <property type="match status" value="1"/>
</dbReference>
<keyword evidence="8" id="KW-1185">Reference proteome</keyword>
<evidence type="ECO:0000256" key="1">
    <source>
        <dbReference type="ARBA" id="ARBA00038501"/>
    </source>
</evidence>
<comment type="caution">
    <text evidence="7">The sequence shown here is derived from an EMBL/GenBank/DDBJ whole genome shotgun (WGS) entry which is preliminary data.</text>
</comment>
<dbReference type="OrthoDB" id="275457at2759"/>
<dbReference type="Proteomes" id="UP000593567">
    <property type="component" value="Unassembled WGS sequence"/>
</dbReference>
<name>A0A7J7K603_BUGNE</name>
<evidence type="ECO:0000256" key="3">
    <source>
        <dbReference type="ARBA" id="ARBA00042000"/>
    </source>
</evidence>
<dbReference type="EMBL" id="VXIV02001278">
    <property type="protein sequence ID" value="KAF6033625.1"/>
    <property type="molecule type" value="Genomic_DNA"/>
</dbReference>
<reference evidence="7" key="1">
    <citation type="submission" date="2020-06" db="EMBL/GenBank/DDBJ databases">
        <title>Draft genome of Bugula neritina, a colonial animal packing powerful symbionts and potential medicines.</title>
        <authorList>
            <person name="Rayko M."/>
        </authorList>
    </citation>
    <scope>NUCLEOTIDE SEQUENCE [LARGE SCALE GENOMIC DNA]</scope>
    <source>
        <strain evidence="7">Kwan_BN1</strain>
    </source>
</reference>
<evidence type="ECO:0000256" key="5">
    <source>
        <dbReference type="ARBA" id="ARBA00046455"/>
    </source>
</evidence>
<dbReference type="AlphaFoldDB" id="A0A7J7K603"/>
<protein>
    <recommendedName>
        <fullName evidence="2">NADH dehydrogenase [ubiquinone] 1 alpha subcomplex subunit 9, mitochondrial</fullName>
    </recommendedName>
    <alternativeName>
        <fullName evidence="4">Complex I-39kD</fullName>
    </alternativeName>
    <alternativeName>
        <fullName evidence="3">NADH-ubiquinone oxidoreductase 39 kDa subunit</fullName>
    </alternativeName>
</protein>
<dbReference type="Gene3D" id="3.40.50.720">
    <property type="entry name" value="NAD(P)-binding Rossmann-like Domain"/>
    <property type="match status" value="1"/>
</dbReference>
<evidence type="ECO:0000256" key="4">
    <source>
        <dbReference type="ARBA" id="ARBA00043145"/>
    </source>
</evidence>
<dbReference type="InterPro" id="IPR036291">
    <property type="entry name" value="NAD(P)-bd_dom_sf"/>
</dbReference>
<evidence type="ECO:0000256" key="2">
    <source>
        <dbReference type="ARBA" id="ARBA00040720"/>
    </source>
</evidence>
<accession>A0A7J7K603</accession>
<gene>
    <name evidence="7" type="ORF">EB796_008068</name>
</gene>
<dbReference type="Pfam" id="PF01370">
    <property type="entry name" value="Epimerase"/>
    <property type="match status" value="1"/>
</dbReference>
<proteinExistence type="inferred from homology"/>
<evidence type="ECO:0000259" key="6">
    <source>
        <dbReference type="Pfam" id="PF01370"/>
    </source>
</evidence>
<organism evidence="7 8">
    <name type="scientific">Bugula neritina</name>
    <name type="common">Brown bryozoan</name>
    <name type="synonym">Sertularia neritina</name>
    <dbReference type="NCBI Taxonomy" id="10212"/>
    <lineage>
        <taxon>Eukaryota</taxon>
        <taxon>Metazoa</taxon>
        <taxon>Spiralia</taxon>
        <taxon>Lophotrochozoa</taxon>
        <taxon>Bryozoa</taxon>
        <taxon>Gymnolaemata</taxon>
        <taxon>Cheilostomatida</taxon>
        <taxon>Flustrina</taxon>
        <taxon>Buguloidea</taxon>
        <taxon>Bugulidae</taxon>
        <taxon>Bugula</taxon>
    </lineage>
</organism>
<dbReference type="GO" id="GO:0005739">
    <property type="term" value="C:mitochondrion"/>
    <property type="evidence" value="ECO:0007669"/>
    <property type="project" value="TreeGrafter"/>
</dbReference>
<feature type="domain" description="NAD-dependent epimerase/dehydratase" evidence="6">
    <location>
        <begin position="64"/>
        <end position="223"/>
    </location>
</feature>
<sequence length="299" mass="33366">MAGLCRQAACALQAPLTATTPKALLSRGQPCCSTLLTSRRNKSDLTAYKRGRGGRSSFSGIVATVFGASGFLGRYVVNQLGKIGAQVVIPYRCPEYDVDHLKLMGDLGQILFTPFYLRDEASIRKAMKYSNVVINLVGREWETKNFTFDDVHVAGAELIARVAAEQRVEKLIHLSAINASDPQYTLWNKASQFTVSKGKGEQAVRDHFPEAVIMRPSDMWGDEDRYLNYYASHYRRHFNSFPLWQKGENTIKQPVDEASSDILTGCPTLEDLGVKPAPLEPAARYLLKVHRDSPEYEDS</sequence>
<evidence type="ECO:0000313" key="8">
    <source>
        <dbReference type="Proteomes" id="UP000593567"/>
    </source>
</evidence>
<dbReference type="InterPro" id="IPR051207">
    <property type="entry name" value="ComplexI_NDUFA9_subunit"/>
</dbReference>
<dbReference type="SUPFAM" id="SSF51735">
    <property type="entry name" value="NAD(P)-binding Rossmann-fold domains"/>
    <property type="match status" value="1"/>
</dbReference>
<evidence type="ECO:0000313" key="7">
    <source>
        <dbReference type="EMBL" id="KAF6033625.1"/>
    </source>
</evidence>
<comment type="subunit">
    <text evidence="5">Complex I is composed of 45 different subunits. This a component of the hydrophobic protein fraction. Interacts with BLOC1S1. Interacts with SLC2A4. Interacts with CLOCK. Interacts with RAB5IF.</text>
</comment>
<dbReference type="GO" id="GO:0044877">
    <property type="term" value="F:protein-containing complex binding"/>
    <property type="evidence" value="ECO:0007669"/>
    <property type="project" value="TreeGrafter"/>
</dbReference>